<feature type="domain" description="Methyltransferase" evidence="5">
    <location>
        <begin position="83"/>
        <end position="175"/>
    </location>
</feature>
<evidence type="ECO:0000313" key="7">
    <source>
        <dbReference type="Proteomes" id="UP000703315"/>
    </source>
</evidence>
<dbReference type="Gene3D" id="3.40.50.150">
    <property type="entry name" value="Vaccinia Virus protein VP39"/>
    <property type="match status" value="1"/>
</dbReference>
<evidence type="ECO:0000256" key="3">
    <source>
        <dbReference type="ARBA" id="ARBA00022691"/>
    </source>
</evidence>
<dbReference type="PANTHER" id="PTHR43464:SF19">
    <property type="entry name" value="UBIQUINONE BIOSYNTHESIS O-METHYLTRANSFERASE, MITOCHONDRIAL"/>
    <property type="match status" value="1"/>
</dbReference>
<dbReference type="GO" id="GO:0032259">
    <property type="term" value="P:methylation"/>
    <property type="evidence" value="ECO:0007669"/>
    <property type="project" value="UniProtKB-KW"/>
</dbReference>
<dbReference type="GO" id="GO:0008168">
    <property type="term" value="F:methyltransferase activity"/>
    <property type="evidence" value="ECO:0007669"/>
    <property type="project" value="UniProtKB-KW"/>
</dbReference>
<dbReference type="EMBL" id="DYXC01000069">
    <property type="protein sequence ID" value="HJF14287.1"/>
    <property type="molecule type" value="Genomic_DNA"/>
</dbReference>
<dbReference type="CDD" id="cd02440">
    <property type="entry name" value="AdoMet_MTases"/>
    <property type="match status" value="1"/>
</dbReference>
<organism evidence="6 7">
    <name type="scientific">Enteractinococcus helveticum</name>
    <dbReference type="NCBI Taxonomy" id="1837282"/>
    <lineage>
        <taxon>Bacteria</taxon>
        <taxon>Bacillati</taxon>
        <taxon>Actinomycetota</taxon>
        <taxon>Actinomycetes</taxon>
        <taxon>Micrococcales</taxon>
        <taxon>Micrococcaceae</taxon>
    </lineage>
</organism>
<evidence type="ECO:0000256" key="4">
    <source>
        <dbReference type="SAM" id="MobiDB-lite"/>
    </source>
</evidence>
<dbReference type="RefSeq" id="WP_303904220.1">
    <property type="nucleotide sequence ID" value="NZ_DYXC01000069.1"/>
</dbReference>
<dbReference type="SUPFAM" id="SSF53335">
    <property type="entry name" value="S-adenosyl-L-methionine-dependent methyltransferases"/>
    <property type="match status" value="1"/>
</dbReference>
<evidence type="ECO:0000256" key="2">
    <source>
        <dbReference type="ARBA" id="ARBA00022679"/>
    </source>
</evidence>
<protein>
    <submittedName>
        <fullName evidence="6">Methyltransferase domain-containing protein</fullName>
    </submittedName>
</protein>
<evidence type="ECO:0000313" key="6">
    <source>
        <dbReference type="EMBL" id="HJF14287.1"/>
    </source>
</evidence>
<comment type="caution">
    <text evidence="6">The sequence shown here is derived from an EMBL/GenBank/DDBJ whole genome shotgun (WGS) entry which is preliminary data.</text>
</comment>
<dbReference type="AlphaFoldDB" id="A0A921K772"/>
<feature type="compositionally biased region" description="Polar residues" evidence="4">
    <location>
        <begin position="25"/>
        <end position="35"/>
    </location>
</feature>
<gene>
    <name evidence="6" type="ORF">K8V32_05705</name>
</gene>
<evidence type="ECO:0000256" key="1">
    <source>
        <dbReference type="ARBA" id="ARBA00022603"/>
    </source>
</evidence>
<feature type="region of interest" description="Disordered" evidence="4">
    <location>
        <begin position="1"/>
        <end position="44"/>
    </location>
</feature>
<name>A0A921K772_9MICC</name>
<dbReference type="InterPro" id="IPR041698">
    <property type="entry name" value="Methyltransf_25"/>
</dbReference>
<dbReference type="PANTHER" id="PTHR43464">
    <property type="entry name" value="METHYLTRANSFERASE"/>
    <property type="match status" value="1"/>
</dbReference>
<reference evidence="6" key="1">
    <citation type="journal article" date="2021" name="PeerJ">
        <title>Extensive microbial diversity within the chicken gut microbiome revealed by metagenomics and culture.</title>
        <authorList>
            <person name="Gilroy R."/>
            <person name="Ravi A."/>
            <person name="Getino M."/>
            <person name="Pursley I."/>
            <person name="Horton D.L."/>
            <person name="Alikhan N.F."/>
            <person name="Baker D."/>
            <person name="Gharbi K."/>
            <person name="Hall N."/>
            <person name="Watson M."/>
            <person name="Adriaenssens E.M."/>
            <person name="Foster-Nyarko E."/>
            <person name="Jarju S."/>
            <person name="Secka A."/>
            <person name="Antonio M."/>
            <person name="Oren A."/>
            <person name="Chaudhuri R.R."/>
            <person name="La Ragione R."/>
            <person name="Hildebrand F."/>
            <person name="Pallen M.J."/>
        </authorList>
    </citation>
    <scope>NUCLEOTIDE SEQUENCE</scope>
    <source>
        <strain evidence="6">ChiHjej13B12-14962</strain>
    </source>
</reference>
<keyword evidence="3" id="KW-0949">S-adenosyl-L-methionine</keyword>
<proteinExistence type="predicted"/>
<keyword evidence="1 6" id="KW-0489">Methyltransferase</keyword>
<keyword evidence="2" id="KW-0808">Transferase</keyword>
<dbReference type="Pfam" id="PF13649">
    <property type="entry name" value="Methyltransf_25"/>
    <property type="match status" value="1"/>
</dbReference>
<sequence length="234" mass="25703">MATDGFLPAPESGHTFCLSAAPQRSDPQSQESTPELNKWRQAMQDPAHSQRYVQRWERLEAEGNDINGEARAIDAMAQRRAAILDAGCGNGRLAGYLAAAGHDVIGIDLDPHLVEVARSKYSQPHFEVADLADFALLNDDGELRSFDIIVSAGNVQTFLADWERLPALSNVAKHMHDNSRFVTGFQLARGYSNAQFTADAADAGLDVVQRFGTWQFDPFSEDGEFLLAVLRLKA</sequence>
<evidence type="ECO:0000259" key="5">
    <source>
        <dbReference type="Pfam" id="PF13649"/>
    </source>
</evidence>
<dbReference type="Proteomes" id="UP000703315">
    <property type="component" value="Unassembled WGS sequence"/>
</dbReference>
<dbReference type="InterPro" id="IPR029063">
    <property type="entry name" value="SAM-dependent_MTases_sf"/>
</dbReference>
<reference evidence="6" key="2">
    <citation type="submission" date="2021-09" db="EMBL/GenBank/DDBJ databases">
        <authorList>
            <person name="Gilroy R."/>
        </authorList>
    </citation>
    <scope>NUCLEOTIDE SEQUENCE</scope>
    <source>
        <strain evidence="6">ChiHjej13B12-14962</strain>
    </source>
</reference>
<accession>A0A921K772</accession>